<dbReference type="Proteomes" id="UP000005713">
    <property type="component" value="Unassembled WGS sequence"/>
</dbReference>
<keyword evidence="3" id="KW-1185">Reference proteome</keyword>
<dbReference type="EMBL" id="AAYA01000020">
    <property type="protein sequence ID" value="EBA06006.1"/>
    <property type="molecule type" value="Genomic_DNA"/>
</dbReference>
<protein>
    <recommendedName>
        <fullName evidence="4">Bacteriophage tail tape measure C-terminal domain-containing protein</fullName>
    </recommendedName>
</protein>
<organism evidence="2 3">
    <name type="scientific">Sagittula stellata (strain ATCC 700073 / DSM 11524 / E-37)</name>
    <dbReference type="NCBI Taxonomy" id="388399"/>
    <lineage>
        <taxon>Bacteria</taxon>
        <taxon>Pseudomonadati</taxon>
        <taxon>Pseudomonadota</taxon>
        <taxon>Alphaproteobacteria</taxon>
        <taxon>Rhodobacterales</taxon>
        <taxon>Roseobacteraceae</taxon>
        <taxon>Sagittula</taxon>
    </lineage>
</organism>
<feature type="coiled-coil region" evidence="1">
    <location>
        <begin position="411"/>
        <end position="449"/>
    </location>
</feature>
<comment type="caution">
    <text evidence="2">The sequence shown here is derived from an EMBL/GenBank/DDBJ whole genome shotgun (WGS) entry which is preliminary data.</text>
</comment>
<dbReference type="RefSeq" id="WP_005863468.1">
    <property type="nucleotide sequence ID" value="NZ_AAYA01000020.1"/>
</dbReference>
<name>A3KA63_SAGS3</name>
<sequence length="648" mass="68190">MAEADDLLVSIGLTEKKYLATIARLEAQTQKAAKGMERSFERSNRSFVRGSQRANASADAFANGGLRQIGMQLSQVAQQGAVTGDYFRALSVQAADIGLTFGTAGIAVGALISVLGPMALELVGASDDADAAEDSLKRFTAAASQAKDMAGIAKTPIGELREEFGEFADEVQRAAQIAAQAALSIALREMGAISEGLRSGLQGVVSDLQAVQRASDALDSVLSAERQGLAGPEQVMNARDALAVLRDEANEAAAELGLTVLQVAELEGALRDLDKAQGMRDVANAAADAIELIDGMFDSTENIPPEVALIVQHLKDVLTSAASGALAFDDVADAASGAADEAERLARALFLSQRIGLNADLADEDAVMSQNVIPDAGDRAGQREALENFHNILERASRKKRRGGGRKSRGLSEVEKEEAKALREVERYVDKTRTAVEEYHAELEELAALKPFFEQTVQAEAYARAVAMVNEEFKRSQNETFIRAIEDVSDAMAQTIVDGEDMGAALRNVFRQIARDLIASGIRELLMSTFGFGSKRSGGFLGNVFGGLLSFDGGGFTGVGARSGGVDGKGGFPAILHPNETVLDHTKGQSSGGSVGITVGVDGQGNIVPLIRRVSGQVSVQVTGSAMQAQRQSFAGQIQATEARGTSK</sequence>
<keyword evidence="1" id="KW-0175">Coiled coil</keyword>
<evidence type="ECO:0000313" key="3">
    <source>
        <dbReference type="Proteomes" id="UP000005713"/>
    </source>
</evidence>
<dbReference type="eggNOG" id="COG5281">
    <property type="taxonomic scope" value="Bacteria"/>
</dbReference>
<evidence type="ECO:0000313" key="2">
    <source>
        <dbReference type="EMBL" id="EBA06006.1"/>
    </source>
</evidence>
<evidence type="ECO:0000256" key="1">
    <source>
        <dbReference type="SAM" id="Coils"/>
    </source>
</evidence>
<dbReference type="OrthoDB" id="5461326at2"/>
<evidence type="ECO:0008006" key="4">
    <source>
        <dbReference type="Google" id="ProtNLM"/>
    </source>
</evidence>
<proteinExistence type="predicted"/>
<gene>
    <name evidence="2" type="ORF">SSE37_25398</name>
</gene>
<dbReference type="AlphaFoldDB" id="A3KA63"/>
<accession>A3KA63</accession>
<reference evidence="2 3" key="1">
    <citation type="submission" date="2006-06" db="EMBL/GenBank/DDBJ databases">
        <authorList>
            <person name="Moran M.A."/>
            <person name="Ferriera S."/>
            <person name="Johnson J."/>
            <person name="Kravitz S."/>
            <person name="Beeson K."/>
            <person name="Sutton G."/>
            <person name="Rogers Y.-H."/>
            <person name="Friedman R."/>
            <person name="Frazier M."/>
            <person name="Venter J.C."/>
        </authorList>
    </citation>
    <scope>NUCLEOTIDE SEQUENCE [LARGE SCALE GENOMIC DNA]</scope>
    <source>
        <strain evidence="2 3">E-37</strain>
    </source>
</reference>